<evidence type="ECO:0000256" key="5">
    <source>
        <dbReference type="ARBA" id="ARBA00022771"/>
    </source>
</evidence>
<dbReference type="InterPro" id="IPR035899">
    <property type="entry name" value="DBL_dom_sf"/>
</dbReference>
<evidence type="ECO:0000256" key="7">
    <source>
        <dbReference type="ARBA" id="ARBA00023212"/>
    </source>
</evidence>
<feature type="domain" description="PH" evidence="10">
    <location>
        <begin position="1304"/>
        <end position="1398"/>
    </location>
</feature>
<evidence type="ECO:0000256" key="2">
    <source>
        <dbReference type="ARBA" id="ARBA00022490"/>
    </source>
</evidence>
<dbReference type="InterPro" id="IPR000306">
    <property type="entry name" value="Znf_FYVE"/>
</dbReference>
<keyword evidence="4" id="KW-0479">Metal-binding</keyword>
<dbReference type="GO" id="GO:0005737">
    <property type="term" value="C:cytoplasm"/>
    <property type="evidence" value="ECO:0007669"/>
    <property type="project" value="TreeGrafter"/>
</dbReference>
<dbReference type="GO" id="GO:0005085">
    <property type="term" value="F:guanyl-nucleotide exchange factor activity"/>
    <property type="evidence" value="ECO:0007669"/>
    <property type="project" value="UniProtKB-KW"/>
</dbReference>
<feature type="region of interest" description="Disordered" evidence="9">
    <location>
        <begin position="318"/>
        <end position="404"/>
    </location>
</feature>
<dbReference type="SMART" id="SM00233">
    <property type="entry name" value="PH"/>
    <property type="match status" value="2"/>
</dbReference>
<evidence type="ECO:0000256" key="8">
    <source>
        <dbReference type="PROSITE-ProRule" id="PRU00091"/>
    </source>
</evidence>
<dbReference type="Gene3D" id="1.20.900.10">
    <property type="entry name" value="Dbl homology (DH) domain"/>
    <property type="match status" value="1"/>
</dbReference>
<feature type="region of interest" description="Disordered" evidence="9">
    <location>
        <begin position="1493"/>
        <end position="1515"/>
    </location>
</feature>
<evidence type="ECO:0000313" key="13">
    <source>
        <dbReference type="EMBL" id="KAK6319245.1"/>
    </source>
</evidence>
<feature type="region of interest" description="Disordered" evidence="9">
    <location>
        <begin position="852"/>
        <end position="903"/>
    </location>
</feature>
<feature type="region of interest" description="Disordered" evidence="9">
    <location>
        <begin position="745"/>
        <end position="788"/>
    </location>
</feature>
<keyword evidence="6" id="KW-0862">Zinc</keyword>
<dbReference type="InterPro" id="IPR001849">
    <property type="entry name" value="PH_domain"/>
</dbReference>
<dbReference type="PROSITE" id="PS50178">
    <property type="entry name" value="ZF_FYVE"/>
    <property type="match status" value="1"/>
</dbReference>
<name>A0AAN8LVD9_9TELE</name>
<keyword evidence="2" id="KW-0963">Cytoplasm</keyword>
<feature type="region of interest" description="Disordered" evidence="9">
    <location>
        <begin position="932"/>
        <end position="954"/>
    </location>
</feature>
<dbReference type="InterPro" id="IPR013083">
    <property type="entry name" value="Znf_RING/FYVE/PHD"/>
</dbReference>
<feature type="compositionally biased region" description="Acidic residues" evidence="9">
    <location>
        <begin position="1053"/>
        <end position="1069"/>
    </location>
</feature>
<feature type="compositionally biased region" description="Acidic residues" evidence="9">
    <location>
        <begin position="532"/>
        <end position="549"/>
    </location>
</feature>
<feature type="compositionally biased region" description="Low complexity" evidence="9">
    <location>
        <begin position="775"/>
        <end position="787"/>
    </location>
</feature>
<dbReference type="PANTHER" id="PTHR12673:SF13">
    <property type="entry name" value="FYVE, RHOGEF AND PH DOMAIN-CONTAINING PROTEIN 5"/>
    <property type="match status" value="1"/>
</dbReference>
<dbReference type="SUPFAM" id="SSF50729">
    <property type="entry name" value="PH domain-like"/>
    <property type="match status" value="2"/>
</dbReference>
<feature type="compositionally biased region" description="Polar residues" evidence="9">
    <location>
        <begin position="158"/>
        <end position="168"/>
    </location>
</feature>
<evidence type="ECO:0000256" key="6">
    <source>
        <dbReference type="ARBA" id="ARBA00022833"/>
    </source>
</evidence>
<dbReference type="Pfam" id="PF01363">
    <property type="entry name" value="FYVE"/>
    <property type="match status" value="1"/>
</dbReference>
<dbReference type="Pfam" id="PF00621">
    <property type="entry name" value="RhoGEF"/>
    <property type="match status" value="1"/>
</dbReference>
<evidence type="ECO:0000256" key="9">
    <source>
        <dbReference type="SAM" id="MobiDB-lite"/>
    </source>
</evidence>
<keyword evidence="14" id="KW-1185">Reference proteome</keyword>
<gene>
    <name evidence="13" type="ORF">J4Q44_G00104560</name>
</gene>
<dbReference type="Proteomes" id="UP001356427">
    <property type="component" value="Unassembled WGS sequence"/>
</dbReference>
<dbReference type="Gene3D" id="2.30.29.30">
    <property type="entry name" value="Pleckstrin-homology domain (PH domain)/Phosphotyrosine-binding domain (PTB)"/>
    <property type="match status" value="2"/>
</dbReference>
<feature type="compositionally biased region" description="Acidic residues" evidence="9">
    <location>
        <begin position="323"/>
        <end position="340"/>
    </location>
</feature>
<keyword evidence="5 8" id="KW-0863">Zinc-finger</keyword>
<reference evidence="13 14" key="1">
    <citation type="submission" date="2021-04" db="EMBL/GenBank/DDBJ databases">
        <authorList>
            <person name="De Guttry C."/>
            <person name="Zahm M."/>
            <person name="Klopp C."/>
            <person name="Cabau C."/>
            <person name="Louis A."/>
            <person name="Berthelot C."/>
            <person name="Parey E."/>
            <person name="Roest Crollius H."/>
            <person name="Montfort J."/>
            <person name="Robinson-Rechavi M."/>
            <person name="Bucao C."/>
            <person name="Bouchez O."/>
            <person name="Gislard M."/>
            <person name="Lluch J."/>
            <person name="Milhes M."/>
            <person name="Lampietro C."/>
            <person name="Lopez Roques C."/>
            <person name="Donnadieu C."/>
            <person name="Braasch I."/>
            <person name="Desvignes T."/>
            <person name="Postlethwait J."/>
            <person name="Bobe J."/>
            <person name="Wedekind C."/>
            <person name="Guiguen Y."/>
        </authorList>
    </citation>
    <scope>NUCLEOTIDE SEQUENCE [LARGE SCALE GENOMIC DNA]</scope>
    <source>
        <strain evidence="13">Cs_M1</strain>
        <tissue evidence="13">Blood</tissue>
    </source>
</reference>
<comment type="caution">
    <text evidence="13">The sequence shown here is derived from an EMBL/GenBank/DDBJ whole genome shotgun (WGS) entry which is preliminary data.</text>
</comment>
<feature type="domain" description="DH" evidence="11">
    <location>
        <begin position="1083"/>
        <end position="1275"/>
    </location>
</feature>
<dbReference type="SMART" id="SM00325">
    <property type="entry name" value="RhoGEF"/>
    <property type="match status" value="1"/>
</dbReference>
<keyword evidence="7" id="KW-0206">Cytoskeleton</keyword>
<evidence type="ECO:0000313" key="14">
    <source>
        <dbReference type="Proteomes" id="UP001356427"/>
    </source>
</evidence>
<protein>
    <recommendedName>
        <fullName evidence="15">FYVE, RhoGEF and PH domain-containing protein 5-like</fullName>
    </recommendedName>
</protein>
<feature type="domain" description="FYVE-type" evidence="12">
    <location>
        <begin position="1432"/>
        <end position="1491"/>
    </location>
</feature>
<dbReference type="InterPro" id="IPR011993">
    <property type="entry name" value="PH-like_dom_sf"/>
</dbReference>
<feature type="region of interest" description="Disordered" evidence="9">
    <location>
        <begin position="1041"/>
        <end position="1077"/>
    </location>
</feature>
<feature type="region of interest" description="Disordered" evidence="9">
    <location>
        <begin position="127"/>
        <end position="250"/>
    </location>
</feature>
<evidence type="ECO:0000256" key="4">
    <source>
        <dbReference type="ARBA" id="ARBA00022723"/>
    </source>
</evidence>
<dbReference type="Gene3D" id="3.30.40.10">
    <property type="entry name" value="Zinc/RING finger domain, C3HC4 (zinc finger)"/>
    <property type="match status" value="1"/>
</dbReference>
<comment type="subcellular location">
    <subcellularLocation>
        <location evidence="1">Cytoplasm</location>
        <location evidence="1">Cytoskeleton</location>
    </subcellularLocation>
</comment>
<dbReference type="PANTHER" id="PTHR12673">
    <property type="entry name" value="FACIOGENITAL DYSPLASIA PROTEIN"/>
    <property type="match status" value="1"/>
</dbReference>
<feature type="compositionally biased region" description="Polar residues" evidence="9">
    <location>
        <begin position="488"/>
        <end position="504"/>
    </location>
</feature>
<dbReference type="InterPro" id="IPR017455">
    <property type="entry name" value="Znf_FYVE-rel"/>
</dbReference>
<dbReference type="GO" id="GO:0008270">
    <property type="term" value="F:zinc ion binding"/>
    <property type="evidence" value="ECO:0007669"/>
    <property type="project" value="UniProtKB-KW"/>
</dbReference>
<feature type="compositionally biased region" description="Basic and acidic residues" evidence="9">
    <location>
        <begin position="474"/>
        <end position="484"/>
    </location>
</feature>
<dbReference type="SUPFAM" id="SSF48065">
    <property type="entry name" value="DBL homology domain (DH-domain)"/>
    <property type="match status" value="1"/>
</dbReference>
<sequence>MFHRSQELKSKQEKEEVDTLSLFPRYGLMPPAGLPSHKPSRRNTREHFLRSAPNSKPSCICSDAPLTTYNVRATSRGPLQLERLMNDKLFGCSLGWFPKMNTDFKKPPLAPKPKLVSHLTFKLPSPLMSRPCSSARGPKPPIAPKPKVPHGPEEGDSSLLSNNAQEGYTNGDLLSSDEDLDQENEPEDSLSGGKGLEEEEPVEPQYDSYSLSSVVNKPENGYEEQREQEEERMQEKEEDWRLTDSVQTEEVDSLDTLGVSDAGFTIDSVDAVEIIDMYITDDIDAEGCYAGEALADTDGLSIISIEEEEAACYLCETGPGKENEEEEHQIQEEEAEEEAADTTADAVTESLSEEPIDLLVKDNIEEDLVTQEPSSFKEEDEGEVEESSPYPGSPPNVLQEDFGYDVIGPPEERAERYQPYSIIDEEPMTIQYSTEEVECQHSQHKAKQLFNTEEEAVDPSLEPYYISTEDIVDPEQRPAEDKCHGSAGSESTPEESSLVTTETMEPSEYAAIGDDDSLCEDMGQIECVSSEDYVEIGDDDDDDDDDDSENMTGSCQRRTPGVQMVEAFLNHSKNQPRFRLVSISVPADTDTSQASSFSDSKLLSPDDSDVFRDEVDLEGHIIPYLDETTDTEDNLSDEHVYEEAGLDSEGENFLPFDRKSIVTRSRSLSGKVPGYVPDTVHEEAGSEFHLQNYCKVELDRSGPALNSSPMLNSTRAKSSSKPHRFLLYPRSFSMEGRDLPLCVYKEGQGSPGERREDSLSLPCVMGSSGSFSQRSPLPSSGLSTPTSMVDIPPPFELAYITKKPITKSSPSLFVEGDSPDRQKKKKSSFKRFLMLKFRRKTESKLLVDVNVSSSRSSPESSHHGPARFLDLDRRSTGSSPQLKSRMVSKPHRSPDSPSTFLFYKDGKRKGGSVAFLNRSVARVESFEDRSRAPYTPLPLTKPRSISFPNTDTSDYENIPAQTLCSDYENIQIPSRRPVRPGTFAEFFDHTSRVLSSANDTDGYVDMSSFPGFESKAQSPEQEPESAYTEAYTVCSIAVGSPGGSGVEAGGGTVEEEDQERTSEEEEEGGADNTYDRRTDGRSRAFYIAKELVDTERLHVKALKLLQEDFREAVGAAVGDEGDPVLEEERLREILNELPDVYALHRRILTELENRIRQWEESQRISGCHPIQEVRVCGLYDLHWSYDRSMRPAGRKLQDLARLLSHRRPQYEQQSLWLGTMSLSNTSFCRSSYGWSQYCMLLTDYLNNLSPDSKEYEDTQAALVIVSDVADQANDSLKHGENLLRLVNIEYSVRGQRDLLQPGRVFVKEGTLMKVSRKCRQPRHLFLMNDVLLYTYPQQDGKYRLKNSLPLTGMKVSKPIIENVQNALRIEVADISITLAASSCSEREDWFHTLSRTVSDHARGPGTFSSCSGEARERLCLSLGEKAPTLVPVSHVMMCMNCTSDFSLTLRRHHCHACGRIVCRSCSRNRYPLKYLKDRMAKVCDHCYSELKKRGGDVSGASCTDSPRSKHRSSRPLSAVFQNIHPPSLWRHRKGTASLSQVSLSEEGSMSGTLQRSKRSKRNWKRLWFQLKDKEKVASESLPLLGFTVKLPDRPGGEETTNVFELYHKKTLYYTFKAEDNHTAKRWVNAMEEATVL</sequence>
<dbReference type="SMART" id="SM00064">
    <property type="entry name" value="FYVE"/>
    <property type="match status" value="1"/>
</dbReference>
<feature type="region of interest" description="Disordered" evidence="9">
    <location>
        <begin position="470"/>
        <end position="561"/>
    </location>
</feature>
<evidence type="ECO:0008006" key="15">
    <source>
        <dbReference type="Google" id="ProtNLM"/>
    </source>
</evidence>
<proteinExistence type="predicted"/>
<feature type="compositionally biased region" description="Gly residues" evidence="9">
    <location>
        <begin position="1041"/>
        <end position="1052"/>
    </location>
</feature>
<accession>A0AAN8LVD9</accession>
<evidence type="ECO:0000256" key="1">
    <source>
        <dbReference type="ARBA" id="ARBA00004245"/>
    </source>
</evidence>
<feature type="domain" description="PH" evidence="10">
    <location>
        <begin position="1546"/>
        <end position="1635"/>
    </location>
</feature>
<organism evidence="13 14">
    <name type="scientific">Coregonus suidteri</name>
    <dbReference type="NCBI Taxonomy" id="861788"/>
    <lineage>
        <taxon>Eukaryota</taxon>
        <taxon>Metazoa</taxon>
        <taxon>Chordata</taxon>
        <taxon>Craniata</taxon>
        <taxon>Vertebrata</taxon>
        <taxon>Euteleostomi</taxon>
        <taxon>Actinopterygii</taxon>
        <taxon>Neopterygii</taxon>
        <taxon>Teleostei</taxon>
        <taxon>Protacanthopterygii</taxon>
        <taxon>Salmoniformes</taxon>
        <taxon>Salmonidae</taxon>
        <taxon>Coregoninae</taxon>
        <taxon>Coregonus</taxon>
    </lineage>
</organism>
<evidence type="ECO:0000256" key="3">
    <source>
        <dbReference type="ARBA" id="ARBA00022658"/>
    </source>
</evidence>
<evidence type="ECO:0000259" key="11">
    <source>
        <dbReference type="PROSITE" id="PS50010"/>
    </source>
</evidence>
<dbReference type="CDD" id="cd15742">
    <property type="entry name" value="FYVE_FGD5"/>
    <property type="match status" value="1"/>
</dbReference>
<keyword evidence="3" id="KW-0344">Guanine-nucleotide releasing factor</keyword>
<dbReference type="GO" id="GO:0005856">
    <property type="term" value="C:cytoskeleton"/>
    <property type="evidence" value="ECO:0007669"/>
    <property type="project" value="UniProtKB-SubCell"/>
</dbReference>
<dbReference type="PROSITE" id="PS50010">
    <property type="entry name" value="DH_2"/>
    <property type="match status" value="1"/>
</dbReference>
<dbReference type="InterPro" id="IPR000219">
    <property type="entry name" value="DH_dom"/>
</dbReference>
<feature type="compositionally biased region" description="Basic and acidic residues" evidence="9">
    <location>
        <begin position="223"/>
        <end position="242"/>
    </location>
</feature>
<evidence type="ECO:0000259" key="10">
    <source>
        <dbReference type="PROSITE" id="PS50003"/>
    </source>
</evidence>
<feature type="compositionally biased region" description="Acidic residues" evidence="9">
    <location>
        <begin position="175"/>
        <end position="188"/>
    </location>
</feature>
<dbReference type="EMBL" id="JAGTTL010000008">
    <property type="protein sequence ID" value="KAK6319245.1"/>
    <property type="molecule type" value="Genomic_DNA"/>
</dbReference>
<dbReference type="Pfam" id="PF00169">
    <property type="entry name" value="PH"/>
    <property type="match status" value="2"/>
</dbReference>
<dbReference type="InterPro" id="IPR051092">
    <property type="entry name" value="FYVE_RhoGEF_PH"/>
</dbReference>
<dbReference type="PROSITE" id="PS50003">
    <property type="entry name" value="PH_DOMAIN"/>
    <property type="match status" value="2"/>
</dbReference>
<evidence type="ECO:0000259" key="12">
    <source>
        <dbReference type="PROSITE" id="PS50178"/>
    </source>
</evidence>